<dbReference type="SUPFAM" id="SSF56112">
    <property type="entry name" value="Protein kinase-like (PK-like)"/>
    <property type="match status" value="1"/>
</dbReference>
<evidence type="ECO:0000256" key="5">
    <source>
        <dbReference type="ARBA" id="ARBA00022840"/>
    </source>
</evidence>
<dbReference type="GO" id="GO:0004674">
    <property type="term" value="F:protein serine/threonine kinase activity"/>
    <property type="evidence" value="ECO:0007669"/>
    <property type="project" value="UniProtKB-KW"/>
</dbReference>
<dbReference type="PANTHER" id="PTHR24353">
    <property type="entry name" value="CYCLIC NUCLEOTIDE-DEPENDENT PROTEIN KINASE"/>
    <property type="match status" value="1"/>
</dbReference>
<proteinExistence type="predicted"/>
<dbReference type="GO" id="GO:0005524">
    <property type="term" value="F:ATP binding"/>
    <property type="evidence" value="ECO:0007669"/>
    <property type="project" value="UniProtKB-KW"/>
</dbReference>
<keyword evidence="5" id="KW-0067">ATP-binding</keyword>
<dbReference type="EMBL" id="CAJOBP010080098">
    <property type="protein sequence ID" value="CAF4911882.1"/>
    <property type="molecule type" value="Genomic_DNA"/>
</dbReference>
<comment type="caution">
    <text evidence="7">The sequence shown here is derived from an EMBL/GenBank/DDBJ whole genome shotgun (WGS) entry which is preliminary data.</text>
</comment>
<evidence type="ECO:0000313" key="8">
    <source>
        <dbReference type="Proteomes" id="UP000663873"/>
    </source>
</evidence>
<keyword evidence="3" id="KW-0547">Nucleotide-binding</keyword>
<dbReference type="AlphaFoldDB" id="A0A821VUU9"/>
<feature type="non-terminal residue" evidence="7">
    <location>
        <position position="45"/>
    </location>
</feature>
<evidence type="ECO:0000259" key="6">
    <source>
        <dbReference type="PROSITE" id="PS50011"/>
    </source>
</evidence>
<name>A0A821VUU9_9BILA</name>
<keyword evidence="2" id="KW-0808">Transferase</keyword>
<accession>A0A821VUU9</accession>
<dbReference type="PANTHER" id="PTHR24353:SF111">
    <property type="match status" value="1"/>
</dbReference>
<keyword evidence="4" id="KW-0418">Kinase</keyword>
<keyword evidence="1" id="KW-0723">Serine/threonine-protein kinase</keyword>
<sequence length="45" mass="5201">MLLESCLGGELWTLLRNRGTFEEFEVRFYSACVIEAFAYLHSKGI</sequence>
<evidence type="ECO:0000256" key="4">
    <source>
        <dbReference type="ARBA" id="ARBA00022777"/>
    </source>
</evidence>
<protein>
    <recommendedName>
        <fullName evidence="6">Protein kinase domain-containing protein</fullName>
    </recommendedName>
</protein>
<dbReference type="Gene3D" id="1.10.510.10">
    <property type="entry name" value="Transferase(Phosphotransferase) domain 1"/>
    <property type="match status" value="1"/>
</dbReference>
<reference evidence="7" key="1">
    <citation type="submission" date="2021-02" db="EMBL/GenBank/DDBJ databases">
        <authorList>
            <person name="Nowell W R."/>
        </authorList>
    </citation>
    <scope>NUCLEOTIDE SEQUENCE</scope>
</reference>
<evidence type="ECO:0000313" key="7">
    <source>
        <dbReference type="EMBL" id="CAF4911882.1"/>
    </source>
</evidence>
<evidence type="ECO:0000256" key="2">
    <source>
        <dbReference type="ARBA" id="ARBA00022679"/>
    </source>
</evidence>
<dbReference type="InterPro" id="IPR000719">
    <property type="entry name" value="Prot_kinase_dom"/>
</dbReference>
<dbReference type="Proteomes" id="UP000663873">
    <property type="component" value="Unassembled WGS sequence"/>
</dbReference>
<evidence type="ECO:0000256" key="1">
    <source>
        <dbReference type="ARBA" id="ARBA00022527"/>
    </source>
</evidence>
<feature type="domain" description="Protein kinase" evidence="6">
    <location>
        <begin position="1"/>
        <end position="45"/>
    </location>
</feature>
<organism evidence="7 8">
    <name type="scientific">Rotaria socialis</name>
    <dbReference type="NCBI Taxonomy" id="392032"/>
    <lineage>
        <taxon>Eukaryota</taxon>
        <taxon>Metazoa</taxon>
        <taxon>Spiralia</taxon>
        <taxon>Gnathifera</taxon>
        <taxon>Rotifera</taxon>
        <taxon>Eurotatoria</taxon>
        <taxon>Bdelloidea</taxon>
        <taxon>Philodinida</taxon>
        <taxon>Philodinidae</taxon>
        <taxon>Rotaria</taxon>
    </lineage>
</organism>
<keyword evidence="8" id="KW-1185">Reference proteome</keyword>
<gene>
    <name evidence="7" type="ORF">UJA718_LOCUS46004</name>
</gene>
<evidence type="ECO:0000256" key="3">
    <source>
        <dbReference type="ARBA" id="ARBA00022741"/>
    </source>
</evidence>
<dbReference type="PROSITE" id="PS50011">
    <property type="entry name" value="PROTEIN_KINASE_DOM"/>
    <property type="match status" value="1"/>
</dbReference>
<dbReference type="InterPro" id="IPR011009">
    <property type="entry name" value="Kinase-like_dom_sf"/>
</dbReference>